<dbReference type="Proteomes" id="UP000885779">
    <property type="component" value="Unassembled WGS sequence"/>
</dbReference>
<dbReference type="PIRSF" id="PIRSF002161">
    <property type="entry name" value="Ribosomal_L5"/>
    <property type="match status" value="1"/>
</dbReference>
<protein>
    <recommendedName>
        <fullName evidence="4 5">Large ribosomal subunit protein uL5</fullName>
    </recommendedName>
</protein>
<comment type="caution">
    <text evidence="9">The sequence shown here is derived from an EMBL/GenBank/DDBJ whole genome shotgun (WGS) entry which is preliminary data.</text>
</comment>
<dbReference type="InterPro" id="IPR031310">
    <property type="entry name" value="Ribosomal_uL5_N"/>
</dbReference>
<reference evidence="9" key="1">
    <citation type="journal article" date="2020" name="mSystems">
        <title>Genome- and Community-Level Interaction Insights into Carbon Utilization and Element Cycling Functions of Hydrothermarchaeota in Hydrothermal Sediment.</title>
        <authorList>
            <person name="Zhou Z."/>
            <person name="Liu Y."/>
            <person name="Xu W."/>
            <person name="Pan J."/>
            <person name="Luo Z.H."/>
            <person name="Li M."/>
        </authorList>
    </citation>
    <scope>NUCLEOTIDE SEQUENCE [LARGE SCALE GENOMIC DNA]</scope>
    <source>
        <strain evidence="9">HyVt-577</strain>
    </source>
</reference>
<feature type="domain" description="Large ribosomal subunit protein uL5 N-terminal" evidence="7">
    <location>
        <begin position="28"/>
        <end position="84"/>
    </location>
</feature>
<dbReference type="GO" id="GO:0003735">
    <property type="term" value="F:structural constituent of ribosome"/>
    <property type="evidence" value="ECO:0007669"/>
    <property type="project" value="InterPro"/>
</dbReference>
<dbReference type="NCBIfam" id="NF000585">
    <property type="entry name" value="PRK00010.1"/>
    <property type="match status" value="1"/>
</dbReference>
<dbReference type="PANTHER" id="PTHR11994">
    <property type="entry name" value="60S RIBOSOMAL PROTEIN L11-RELATED"/>
    <property type="match status" value="1"/>
</dbReference>
<dbReference type="GO" id="GO:0000049">
    <property type="term" value="F:tRNA binding"/>
    <property type="evidence" value="ECO:0007669"/>
    <property type="project" value="UniProtKB-UniRule"/>
</dbReference>
<dbReference type="GO" id="GO:0019843">
    <property type="term" value="F:rRNA binding"/>
    <property type="evidence" value="ECO:0007669"/>
    <property type="project" value="UniProtKB-UniRule"/>
</dbReference>
<evidence type="ECO:0000256" key="3">
    <source>
        <dbReference type="ARBA" id="ARBA00023274"/>
    </source>
</evidence>
<keyword evidence="5" id="KW-0820">tRNA-binding</keyword>
<dbReference type="InterPro" id="IPR002132">
    <property type="entry name" value="Ribosomal_uL5"/>
</dbReference>
<keyword evidence="5" id="KW-0694">RNA-binding</keyword>
<evidence type="ECO:0000256" key="1">
    <source>
        <dbReference type="ARBA" id="ARBA00008553"/>
    </source>
</evidence>
<dbReference type="InterPro" id="IPR020930">
    <property type="entry name" value="Ribosomal_uL5_bac-type"/>
</dbReference>
<dbReference type="HAMAP" id="MF_01333_B">
    <property type="entry name" value="Ribosomal_uL5_B"/>
    <property type="match status" value="1"/>
</dbReference>
<evidence type="ECO:0000259" key="8">
    <source>
        <dbReference type="Pfam" id="PF00673"/>
    </source>
</evidence>
<dbReference type="Gene3D" id="3.30.1440.10">
    <property type="match status" value="1"/>
</dbReference>
<evidence type="ECO:0000256" key="6">
    <source>
        <dbReference type="RuleBase" id="RU003930"/>
    </source>
</evidence>
<proteinExistence type="inferred from homology"/>
<name>A0A7V4WXB6_CALAY</name>
<evidence type="ECO:0000256" key="4">
    <source>
        <dbReference type="ARBA" id="ARBA00035245"/>
    </source>
</evidence>
<gene>
    <name evidence="5" type="primary">rplE</name>
    <name evidence="9" type="ORF">ENK44_16830</name>
</gene>
<dbReference type="GO" id="GO:0006412">
    <property type="term" value="P:translation"/>
    <property type="evidence" value="ECO:0007669"/>
    <property type="project" value="UniProtKB-UniRule"/>
</dbReference>
<dbReference type="GO" id="GO:1990904">
    <property type="term" value="C:ribonucleoprotein complex"/>
    <property type="evidence" value="ECO:0007669"/>
    <property type="project" value="UniProtKB-KW"/>
</dbReference>
<dbReference type="InterPro" id="IPR022803">
    <property type="entry name" value="Ribosomal_uL5_dom_sf"/>
</dbReference>
<dbReference type="GO" id="GO:0005840">
    <property type="term" value="C:ribosome"/>
    <property type="evidence" value="ECO:0007669"/>
    <property type="project" value="UniProtKB-KW"/>
</dbReference>
<comment type="subunit">
    <text evidence="5">Part of the 50S ribosomal subunit; part of the 5S rRNA/L5/L18/L25 subcomplex. Contacts the 5S rRNA and the P site tRNA. Forms a bridge to the 30S subunit in the 70S ribosome.</text>
</comment>
<keyword evidence="3 5" id="KW-0687">Ribonucleoprotein</keyword>
<evidence type="ECO:0000259" key="7">
    <source>
        <dbReference type="Pfam" id="PF00281"/>
    </source>
</evidence>
<feature type="domain" description="Large ribosomal subunit protein uL5 C-terminal" evidence="8">
    <location>
        <begin position="88"/>
        <end position="181"/>
    </location>
</feature>
<organism evidence="9">
    <name type="scientific">Caldithrix abyssi</name>
    <dbReference type="NCBI Taxonomy" id="187145"/>
    <lineage>
        <taxon>Bacteria</taxon>
        <taxon>Pseudomonadati</taxon>
        <taxon>Calditrichota</taxon>
        <taxon>Calditrichia</taxon>
        <taxon>Calditrichales</taxon>
        <taxon>Calditrichaceae</taxon>
        <taxon>Caldithrix</taxon>
    </lineage>
</organism>
<evidence type="ECO:0000256" key="5">
    <source>
        <dbReference type="HAMAP-Rule" id="MF_01333"/>
    </source>
</evidence>
<dbReference type="FunFam" id="3.30.1440.10:FF:000001">
    <property type="entry name" value="50S ribosomal protein L5"/>
    <property type="match status" value="1"/>
</dbReference>
<evidence type="ECO:0000313" key="9">
    <source>
        <dbReference type="EMBL" id="HGY57376.1"/>
    </source>
</evidence>
<keyword evidence="2 5" id="KW-0689">Ribosomal protein</keyword>
<accession>A0A7V4WXB6</accession>
<dbReference type="Pfam" id="PF00281">
    <property type="entry name" value="Ribosomal_L5"/>
    <property type="match status" value="1"/>
</dbReference>
<evidence type="ECO:0000256" key="2">
    <source>
        <dbReference type="ARBA" id="ARBA00022980"/>
    </source>
</evidence>
<sequence length="184" mass="21173">MSSYQPRMATKYKEEVVQHLIKKFGYKNIHQVPKLVKINLNMGVGEAIQDSKNLDKAIEDLTIISGQKPQITTARKSISNFKLRQGMKIGCRVTLRNKRMFEFLDRFITVAVPRVRDFRGYSDKSFDGRGNYSLGVKEQIIFPEINVDSIDKIRGLDITFVTTAKTDEEAYELLKAMGFPFRKN</sequence>
<dbReference type="EMBL" id="DRQG01000155">
    <property type="protein sequence ID" value="HGY57376.1"/>
    <property type="molecule type" value="Genomic_DNA"/>
</dbReference>
<comment type="function">
    <text evidence="5">This is 1 of the proteins that bind and probably mediate the attachment of the 5S RNA into the large ribosomal subunit, where it forms part of the central protuberance. In the 70S ribosome it contacts protein S13 of the 30S subunit (bridge B1b), connecting the 2 subunits; this bridge is implicated in subunit movement. Contacts the P site tRNA; the 5S rRNA and some of its associated proteins might help stabilize positioning of ribosome-bound tRNAs.</text>
</comment>
<dbReference type="InterPro" id="IPR031309">
    <property type="entry name" value="Ribosomal_uL5_C"/>
</dbReference>
<dbReference type="Pfam" id="PF00673">
    <property type="entry name" value="Ribosomal_L5_C"/>
    <property type="match status" value="1"/>
</dbReference>
<dbReference type="AlphaFoldDB" id="A0A7V4WXB6"/>
<keyword evidence="5" id="KW-0699">rRNA-binding</keyword>
<comment type="similarity">
    <text evidence="1 5 6">Belongs to the universal ribosomal protein uL5 family.</text>
</comment>
<dbReference type="SUPFAM" id="SSF55282">
    <property type="entry name" value="RL5-like"/>
    <property type="match status" value="1"/>
</dbReference>